<keyword evidence="4" id="KW-0853">WD repeat</keyword>
<evidence type="ECO:0000256" key="2">
    <source>
        <dbReference type="ARBA" id="ARBA00009639"/>
    </source>
</evidence>
<feature type="compositionally biased region" description="Polar residues" evidence="7">
    <location>
        <begin position="892"/>
        <end position="917"/>
    </location>
</feature>
<feature type="compositionally biased region" description="Pro residues" evidence="7">
    <location>
        <begin position="44"/>
        <end position="67"/>
    </location>
</feature>
<dbReference type="InterPro" id="IPR015943">
    <property type="entry name" value="WD40/YVTN_repeat-like_dom_sf"/>
</dbReference>
<feature type="compositionally biased region" description="Low complexity" evidence="7">
    <location>
        <begin position="79"/>
        <end position="98"/>
    </location>
</feature>
<gene>
    <name evidence="8" type="ORF">PIIN_01921</name>
</gene>
<dbReference type="Gene3D" id="2.130.10.10">
    <property type="entry name" value="YVTN repeat-like/Quinoprotein amine dehydrogenase"/>
    <property type="match status" value="1"/>
</dbReference>
<feature type="compositionally biased region" description="Polar residues" evidence="7">
    <location>
        <begin position="1"/>
        <end position="11"/>
    </location>
</feature>
<keyword evidence="5" id="KW-0677">Repeat</keyword>
<dbReference type="HOGENOM" id="CLU_005468_0_0_1"/>
<comment type="similarity">
    <text evidence="2">Belongs to the WD repeat EDC4 family.</text>
</comment>
<organism evidence="8 9">
    <name type="scientific">Serendipita indica (strain DSM 11827)</name>
    <name type="common">Root endophyte fungus</name>
    <name type="synonym">Piriformospora indica</name>
    <dbReference type="NCBI Taxonomy" id="1109443"/>
    <lineage>
        <taxon>Eukaryota</taxon>
        <taxon>Fungi</taxon>
        <taxon>Dikarya</taxon>
        <taxon>Basidiomycota</taxon>
        <taxon>Agaricomycotina</taxon>
        <taxon>Agaricomycetes</taxon>
        <taxon>Sebacinales</taxon>
        <taxon>Serendipitaceae</taxon>
        <taxon>Serendipita</taxon>
    </lineage>
</organism>
<feature type="compositionally biased region" description="Polar residues" evidence="7">
    <location>
        <begin position="99"/>
        <end position="113"/>
    </location>
</feature>
<feature type="compositionally biased region" description="Low complexity" evidence="7">
    <location>
        <begin position="830"/>
        <end position="852"/>
    </location>
</feature>
<sequence length="1434" mass="155076">MASQNPQTLSEPPSHVIHSPLPSRPSPQQPAQTLDELLSGMRPVSPPHEAPATPPQPQQTFQPPPPVSQQSQDRANMDLLALLSNAAASASPASVTSSQPAQKPNPIQDSSNAGRMLLDSLLSSTAPQPPAQRPTESERSLPRQELPLPPLPAEPPLPQQQPQQAPRKTAFDFVSPMDAFQPPSATNPPSSLPKRTKTLESEPSGANPITYNPPQTTSSPLHGDYNASAGESQDGVGETKRKSIDLLEQLTRAAPPISHQPIESAFVPPMTYGAPQPGPGPYRGPSGSASTPPAILPRDQSPGLLGQTPPSTSPALGPVLVGQNQASNPARASPTLKPRGLAKKDWKSKNAGDFLKTRSPAGPQSFTMDLSLPLAATSASSDRLHITPIALLKLESIYVPGCTIGVSHWIAYAMTKGRVRLIARANGARALLKLPGTFSVNSSIVDLVTSGNRLAGVTSDGGFVVWEVPPMVDDDIPSLLLVSVPPSPGNPYKTIKWHPTDPDLLALATTTEIHLINVQRIYNAHAGDSITQNTLINDAEVFPAAPGNNMRIPGGDLPPLRPEQHIAAFAFDASHNGLATISQEGTLNLWSIGSQQPPSYQVHASYGQQMSYGQNEQQLLWSGKIPGEGSPSSLFFMDQAQGMIVGRKRNTVIQLVSPKSTNVQATVKFVYGNGVFGGGASAPDDRDFFAHLAYDPRIRCIWAASSHRSSLMALRVVSPEATKAGVEAPLAFEQILDFPILHPTISLGILVSSDANGMEEMERGSSGMDMNNGAAPGSGGELEMALVAYVIHAGGVDQVLIGKQDLETASQAALVKLPPVQNPPIQRQESPSIAAAAAPPANPGNAPASHPSGPREQKKSNAPVPVLPQQQQQQQQPPPPQPTTYNEPPPSFGTSAPANLLTPSQNYGPMDSNSPQRPRSPVSEVEPDTAETVGDVRSGESSSKKGRRGRDRKGHHANQDRSAEAAGIASDASSNIIREIQKVEDGLQNKISTVVTKEFRDQQRRLEQMHEQDRFNALEFQDRLSKNLSTELVKNSGRVFEAALKTEVQRTILPAIEMITKNEVRQALDAQIVRGISESMNHTLPNEIERLLLRPDVSTHVARTFSSAVTPLIERHVKESITRVLIPSYQDSTSEMYDQLYREINEEILNLKKEIVTWQSEALKGQESLLREMELSIRTLTDQVKTLTTQRSVTPYHMQSHRSSPAPIPAHLRQQPPAPTHGQIDKLASIGAWQQMSSGLKPEAPAPQPLANVPQSYQALPAPMSMPPQNQYAPPPQQLPVHPVPATLANVQMPQYRHDTPEDWEKVFLQALSNSDIRALRETLAHCPADKVMPLNGPLLVGQTIILSVIHKLAGCLADVETMDESISLLWWLTRASQVLDAHDRIIHDYLDKMLPNIQENLFRAIPRFVSAGPQYNRQLSDLLQTLVIKAHHQ</sequence>
<comment type="caution">
    <text evidence="8">The sequence shown here is derived from an EMBL/GenBank/DDBJ whole genome shotgun (WGS) entry which is preliminary data.</text>
</comment>
<dbReference type="OMA" id="VWELPEV"/>
<dbReference type="GO" id="GO:0031087">
    <property type="term" value="P:deadenylation-independent decapping of nuclear-transcribed mRNA"/>
    <property type="evidence" value="ECO:0007669"/>
    <property type="project" value="InterPro"/>
</dbReference>
<feature type="region of interest" description="Disordered" evidence="7">
    <location>
        <begin position="820"/>
        <end position="970"/>
    </location>
</feature>
<feature type="compositionally biased region" description="Pro residues" evidence="7">
    <location>
        <begin position="876"/>
        <end position="891"/>
    </location>
</feature>
<dbReference type="eggNOG" id="ENOG502SAUY">
    <property type="taxonomic scope" value="Eukaryota"/>
</dbReference>
<dbReference type="GO" id="GO:0000932">
    <property type="term" value="C:P-body"/>
    <property type="evidence" value="ECO:0007669"/>
    <property type="project" value="UniProtKB-SubCell"/>
</dbReference>
<evidence type="ECO:0000256" key="4">
    <source>
        <dbReference type="ARBA" id="ARBA00022574"/>
    </source>
</evidence>
<evidence type="ECO:0000313" key="9">
    <source>
        <dbReference type="Proteomes" id="UP000007148"/>
    </source>
</evidence>
<dbReference type="Proteomes" id="UP000007148">
    <property type="component" value="Unassembled WGS sequence"/>
</dbReference>
<feature type="region of interest" description="Disordered" evidence="7">
    <location>
        <begin position="1"/>
        <end position="343"/>
    </location>
</feature>
<comment type="subcellular location">
    <subcellularLocation>
        <location evidence="1">Cytoplasm</location>
        <location evidence="1">P-body</location>
    </subcellularLocation>
</comment>
<proteinExistence type="inferred from homology"/>
<dbReference type="OrthoDB" id="21128at2759"/>
<protein>
    <submittedName>
        <fullName evidence="8">Uncharacterized protein</fullName>
    </submittedName>
</protein>
<keyword evidence="6" id="KW-0175">Coiled coil</keyword>
<evidence type="ECO:0000256" key="1">
    <source>
        <dbReference type="ARBA" id="ARBA00004201"/>
    </source>
</evidence>
<dbReference type="EMBL" id="CAFZ01000024">
    <property type="protein sequence ID" value="CCA68054.1"/>
    <property type="molecule type" value="Genomic_DNA"/>
</dbReference>
<evidence type="ECO:0000256" key="6">
    <source>
        <dbReference type="SAM" id="Coils"/>
    </source>
</evidence>
<keyword evidence="3" id="KW-0963">Cytoplasm</keyword>
<dbReference type="SUPFAM" id="SSF50978">
    <property type="entry name" value="WD40 repeat-like"/>
    <property type="match status" value="1"/>
</dbReference>
<evidence type="ECO:0000256" key="7">
    <source>
        <dbReference type="SAM" id="MobiDB-lite"/>
    </source>
</evidence>
<reference evidence="8 9" key="1">
    <citation type="journal article" date="2011" name="PLoS Pathog.">
        <title>Endophytic Life Strategies Decoded by Genome and Transcriptome Analyses of the Mutualistic Root Symbiont Piriformospora indica.</title>
        <authorList>
            <person name="Zuccaro A."/>
            <person name="Lahrmann U."/>
            <person name="Guldener U."/>
            <person name="Langen G."/>
            <person name="Pfiffi S."/>
            <person name="Biedenkopf D."/>
            <person name="Wong P."/>
            <person name="Samans B."/>
            <person name="Grimm C."/>
            <person name="Basiewicz M."/>
            <person name="Murat C."/>
            <person name="Martin F."/>
            <person name="Kogel K.H."/>
        </authorList>
    </citation>
    <scope>NUCLEOTIDE SEQUENCE [LARGE SCALE GENOMIC DNA]</scope>
    <source>
        <strain evidence="8 9">DSM 11827</strain>
    </source>
</reference>
<keyword evidence="9" id="KW-1185">Reference proteome</keyword>
<dbReference type="InParanoid" id="G4T9P3"/>
<feature type="compositionally biased region" description="Polar residues" evidence="7">
    <location>
        <begin position="207"/>
        <end position="220"/>
    </location>
</feature>
<dbReference type="PANTHER" id="PTHR15598:SF5">
    <property type="entry name" value="ENHANCER OF MRNA-DECAPPING PROTEIN 4"/>
    <property type="match status" value="1"/>
</dbReference>
<feature type="compositionally biased region" description="Pro residues" evidence="7">
    <location>
        <begin position="147"/>
        <end position="159"/>
    </location>
</feature>
<feature type="coiled-coil region" evidence="6">
    <location>
        <begin position="1134"/>
        <end position="1190"/>
    </location>
</feature>
<accession>G4T9P3</accession>
<dbReference type="PANTHER" id="PTHR15598">
    <property type="entry name" value="ENHANCER OF MRNA-DECAPPING PROTEIN 4"/>
    <property type="match status" value="1"/>
</dbReference>
<dbReference type="STRING" id="1109443.G4T9P3"/>
<evidence type="ECO:0000256" key="5">
    <source>
        <dbReference type="ARBA" id="ARBA00022737"/>
    </source>
</evidence>
<evidence type="ECO:0000313" key="8">
    <source>
        <dbReference type="EMBL" id="CCA68054.1"/>
    </source>
</evidence>
<name>G4T9P3_SERID</name>
<dbReference type="InterPro" id="IPR045152">
    <property type="entry name" value="EDC4-like"/>
</dbReference>
<dbReference type="InterPro" id="IPR036322">
    <property type="entry name" value="WD40_repeat_dom_sf"/>
</dbReference>
<feature type="compositionally biased region" description="Basic residues" evidence="7">
    <location>
        <begin position="944"/>
        <end position="956"/>
    </location>
</feature>
<evidence type="ECO:0000256" key="3">
    <source>
        <dbReference type="ARBA" id="ARBA00022490"/>
    </source>
</evidence>